<organism evidence="3">
    <name type="scientific">Anisakis simplex</name>
    <name type="common">Herring worm</name>
    <dbReference type="NCBI Taxonomy" id="6269"/>
    <lineage>
        <taxon>Eukaryota</taxon>
        <taxon>Metazoa</taxon>
        <taxon>Ecdysozoa</taxon>
        <taxon>Nematoda</taxon>
        <taxon>Chromadorea</taxon>
        <taxon>Rhabditida</taxon>
        <taxon>Spirurina</taxon>
        <taxon>Ascaridomorpha</taxon>
        <taxon>Ascaridoidea</taxon>
        <taxon>Anisakidae</taxon>
        <taxon>Anisakis</taxon>
        <taxon>Anisakis simplex complex</taxon>
    </lineage>
</organism>
<accession>A0A0M3JN93</accession>
<dbReference type="EMBL" id="UYRR01025415">
    <property type="protein sequence ID" value="VDK35010.1"/>
    <property type="molecule type" value="Genomic_DNA"/>
</dbReference>
<evidence type="ECO:0000313" key="1">
    <source>
        <dbReference type="EMBL" id="VDK35010.1"/>
    </source>
</evidence>
<evidence type="ECO:0000313" key="3">
    <source>
        <dbReference type="WBParaSite" id="ASIM_0000913301-mRNA-1"/>
    </source>
</evidence>
<keyword evidence="2" id="KW-1185">Reference proteome</keyword>
<reference evidence="1 2" key="2">
    <citation type="submission" date="2018-11" db="EMBL/GenBank/DDBJ databases">
        <authorList>
            <consortium name="Pathogen Informatics"/>
        </authorList>
    </citation>
    <scope>NUCLEOTIDE SEQUENCE [LARGE SCALE GENOMIC DNA]</scope>
</reference>
<sequence length="64" mass="7183">MNIKPVQGKQPPLIAICISSENWLASCYARYGSKQCVEWSLKCKSKYLRVGGDVTVQEKECVMS</sequence>
<gene>
    <name evidence="1" type="ORF">ASIM_LOCUS8879</name>
</gene>
<evidence type="ECO:0000313" key="2">
    <source>
        <dbReference type="Proteomes" id="UP000267096"/>
    </source>
</evidence>
<proteinExistence type="predicted"/>
<dbReference type="AlphaFoldDB" id="A0A0M3JN93"/>
<dbReference type="Proteomes" id="UP000267096">
    <property type="component" value="Unassembled WGS sequence"/>
</dbReference>
<name>A0A0M3JN93_ANISI</name>
<protein>
    <submittedName>
        <fullName evidence="1 3">Uncharacterized protein</fullName>
    </submittedName>
</protein>
<reference evidence="3" key="1">
    <citation type="submission" date="2017-02" db="UniProtKB">
        <authorList>
            <consortium name="WormBaseParasite"/>
        </authorList>
    </citation>
    <scope>IDENTIFICATION</scope>
</reference>
<dbReference type="WBParaSite" id="ASIM_0000913301-mRNA-1">
    <property type="protein sequence ID" value="ASIM_0000913301-mRNA-1"/>
    <property type="gene ID" value="ASIM_0000913301"/>
</dbReference>